<dbReference type="Pfam" id="PF00743">
    <property type="entry name" value="FMO-like"/>
    <property type="match status" value="1"/>
</dbReference>
<reference evidence="5" key="1">
    <citation type="journal article" date="2021" name="Nat. Commun.">
        <title>Genetic determinants of endophytism in the Arabidopsis root mycobiome.</title>
        <authorList>
            <person name="Mesny F."/>
            <person name="Miyauchi S."/>
            <person name="Thiergart T."/>
            <person name="Pickel B."/>
            <person name="Atanasova L."/>
            <person name="Karlsson M."/>
            <person name="Huettel B."/>
            <person name="Barry K.W."/>
            <person name="Haridas S."/>
            <person name="Chen C."/>
            <person name="Bauer D."/>
            <person name="Andreopoulos W."/>
            <person name="Pangilinan J."/>
            <person name="LaButti K."/>
            <person name="Riley R."/>
            <person name="Lipzen A."/>
            <person name="Clum A."/>
            <person name="Drula E."/>
            <person name="Henrissat B."/>
            <person name="Kohler A."/>
            <person name="Grigoriev I.V."/>
            <person name="Martin F.M."/>
            <person name="Hacquard S."/>
        </authorList>
    </citation>
    <scope>NUCLEOTIDE SEQUENCE</scope>
    <source>
        <strain evidence="5">MPI-CAGE-AT-0147</strain>
    </source>
</reference>
<dbReference type="EMBL" id="JAGMUV010000020">
    <property type="protein sequence ID" value="KAH7126056.1"/>
    <property type="molecule type" value="Genomic_DNA"/>
</dbReference>
<proteinExistence type="inferred from homology"/>
<gene>
    <name evidence="5" type="ORF">EDB81DRAFT_846718</name>
</gene>
<protein>
    <recommendedName>
        <fullName evidence="7">Monooxygenase</fullName>
    </recommendedName>
</protein>
<evidence type="ECO:0000256" key="2">
    <source>
        <dbReference type="ARBA" id="ARBA00022630"/>
    </source>
</evidence>
<dbReference type="PANTHER" id="PTHR42877:SF4">
    <property type="entry name" value="FAD_NAD(P)-BINDING DOMAIN-CONTAINING PROTEIN-RELATED"/>
    <property type="match status" value="1"/>
</dbReference>
<name>A0A9P9DX35_9HYPO</name>
<dbReference type="PANTHER" id="PTHR42877">
    <property type="entry name" value="L-ORNITHINE N(5)-MONOOXYGENASE-RELATED"/>
    <property type="match status" value="1"/>
</dbReference>
<dbReference type="GO" id="GO:0004499">
    <property type="term" value="F:N,N-dimethylaniline monooxygenase activity"/>
    <property type="evidence" value="ECO:0007669"/>
    <property type="project" value="InterPro"/>
</dbReference>
<dbReference type="SUPFAM" id="SSF51905">
    <property type="entry name" value="FAD/NAD(P)-binding domain"/>
    <property type="match status" value="3"/>
</dbReference>
<dbReference type="GO" id="GO:0050660">
    <property type="term" value="F:flavin adenine dinucleotide binding"/>
    <property type="evidence" value="ECO:0007669"/>
    <property type="project" value="InterPro"/>
</dbReference>
<evidence type="ECO:0008006" key="7">
    <source>
        <dbReference type="Google" id="ProtNLM"/>
    </source>
</evidence>
<keyword evidence="3" id="KW-0274">FAD</keyword>
<sequence>MNGPSHPQPRRLRCTIIGAGVSGLLMAYKLRKHLADYVDFTIYEKSAELGGTWHENTYPGCACDVPSHCYQYSFAPNPAWSKFYASSAEIKNYLKGVAHHFGLEQFIRFNSKIISARWSTAKSTWTIELEGGRVVESEVLVNAGGILNHPQMPDIKGLSDFTGPLLHTAAWDPSVDLKGKRIAVIGSGASAVQLVPQLQPLAKKMQVHIRTPSWICPPVALPRPDVTNYDYTESEKEKFRWNDDNYLKTRKDLESQFNAMFRGFFKNSPEQNDVRRKFQDRMRTLIPDENLQKKLIPPFEAGCRRINPGEDFLIALQKPNVQPVFDSIERITPNGIVAGGKEFQADVLVAATGFNTTFKPRFPIYGSSGFNLQDLWAQNPVSYLGTGVSGFPNYFIFLGPNTPISNGSLMGPVEATGDYFIRIMRKMIRQRILSFDVRCDAQSDFDAHTQSRMKDMVWTGTCRSWFKRGTDGKVTALWPGSALHYMQVLAENRWEDYHWSYEGERYAYWGHGVSWVESPELDPLGLEEQESLKHSTTIPGKDSDLSFYLWKSPPLPRNCVPSGESNGATLEPSVKANDVVNGEANHQVNGKLNGIRNGVKNGWGDVLIEEVANGVSDIALSGNREGQGNAIVVPV</sequence>
<dbReference type="InterPro" id="IPR020946">
    <property type="entry name" value="Flavin_mOase-like"/>
</dbReference>
<organism evidence="5 6">
    <name type="scientific">Dactylonectria macrodidyma</name>
    <dbReference type="NCBI Taxonomy" id="307937"/>
    <lineage>
        <taxon>Eukaryota</taxon>
        <taxon>Fungi</taxon>
        <taxon>Dikarya</taxon>
        <taxon>Ascomycota</taxon>
        <taxon>Pezizomycotina</taxon>
        <taxon>Sordariomycetes</taxon>
        <taxon>Hypocreomycetidae</taxon>
        <taxon>Hypocreales</taxon>
        <taxon>Nectriaceae</taxon>
        <taxon>Dactylonectria</taxon>
    </lineage>
</organism>
<comment type="similarity">
    <text evidence="1">Belongs to the FAD-binding monooxygenase family.</text>
</comment>
<dbReference type="GO" id="GO:0050661">
    <property type="term" value="F:NADP binding"/>
    <property type="evidence" value="ECO:0007669"/>
    <property type="project" value="InterPro"/>
</dbReference>
<dbReference type="OrthoDB" id="74360at2759"/>
<accession>A0A9P9DX35</accession>
<evidence type="ECO:0000256" key="1">
    <source>
        <dbReference type="ARBA" id="ARBA00010139"/>
    </source>
</evidence>
<dbReference type="Proteomes" id="UP000738349">
    <property type="component" value="Unassembled WGS sequence"/>
</dbReference>
<evidence type="ECO:0000313" key="6">
    <source>
        <dbReference type="Proteomes" id="UP000738349"/>
    </source>
</evidence>
<evidence type="ECO:0000313" key="5">
    <source>
        <dbReference type="EMBL" id="KAH7126056.1"/>
    </source>
</evidence>
<dbReference type="AlphaFoldDB" id="A0A9P9DX35"/>
<evidence type="ECO:0000256" key="4">
    <source>
        <dbReference type="ARBA" id="ARBA00023002"/>
    </source>
</evidence>
<evidence type="ECO:0000256" key="3">
    <source>
        <dbReference type="ARBA" id="ARBA00022827"/>
    </source>
</evidence>
<keyword evidence="6" id="KW-1185">Reference proteome</keyword>
<keyword evidence="4" id="KW-0560">Oxidoreductase</keyword>
<keyword evidence="2" id="KW-0285">Flavoprotein</keyword>
<dbReference type="InterPro" id="IPR036188">
    <property type="entry name" value="FAD/NAD-bd_sf"/>
</dbReference>
<dbReference type="InterPro" id="IPR051209">
    <property type="entry name" value="FAD-bind_Monooxygenase_sf"/>
</dbReference>
<comment type="caution">
    <text evidence="5">The sequence shown here is derived from an EMBL/GenBank/DDBJ whole genome shotgun (WGS) entry which is preliminary data.</text>
</comment>
<dbReference type="Gene3D" id="3.50.50.60">
    <property type="entry name" value="FAD/NAD(P)-binding domain"/>
    <property type="match status" value="3"/>
</dbReference>